<keyword evidence="4 16" id="KW-0645">Protease</keyword>
<dbReference type="SUPFAM" id="SSF55486">
    <property type="entry name" value="Metalloproteases ('zincins'), catalytic domain"/>
    <property type="match status" value="1"/>
</dbReference>
<comment type="cofactor">
    <cofactor evidence="13">
        <name>Zn(2+)</name>
        <dbReference type="ChEBI" id="CHEBI:29105"/>
    </cofactor>
    <text evidence="13">Binds 1 zinc ion per subunit.</text>
</comment>
<dbReference type="Pfam" id="PF02102">
    <property type="entry name" value="Peptidase_M35"/>
    <property type="match status" value="1"/>
</dbReference>
<feature type="signal peptide" evidence="15">
    <location>
        <begin position="1"/>
        <end position="17"/>
    </location>
</feature>
<name>A0A5C3QJK8_9AGAR</name>
<evidence type="ECO:0000313" key="16">
    <source>
        <dbReference type="EMBL" id="TFL02205.1"/>
    </source>
</evidence>
<evidence type="ECO:0000256" key="2">
    <source>
        <dbReference type="ARBA" id="ARBA00010279"/>
    </source>
</evidence>
<dbReference type="Proteomes" id="UP000305067">
    <property type="component" value="Unassembled WGS sequence"/>
</dbReference>
<evidence type="ECO:0000256" key="11">
    <source>
        <dbReference type="ARBA" id="ARBA00023145"/>
    </source>
</evidence>
<keyword evidence="5" id="KW-0165">Cleavage on pair of basic residues</keyword>
<evidence type="ECO:0000256" key="15">
    <source>
        <dbReference type="SAM" id="SignalP"/>
    </source>
</evidence>
<feature type="chain" id="PRO_5022713947" description="deuterolysin" evidence="15">
    <location>
        <begin position="18"/>
        <end position="358"/>
    </location>
</feature>
<dbReference type="EMBL" id="ML178823">
    <property type="protein sequence ID" value="TFL02205.1"/>
    <property type="molecule type" value="Genomic_DNA"/>
</dbReference>
<sequence>MLRQSAALLSFAAAALALSSGDLSVKLTAVASSVASIDDIILTAVVSNPTAEDIKLVKFNSVLDKLPTKSFKVKKGDEEVKFHGIDVVPALGSEDAFVTIAAGESIAVNHTVATSYDFEAVGPGTFTFEVITNLQVSEGDEITHFALDAASVDVEVTDDVTKRTVFPDGSSSRTSTPVCDDGNRRQYMADALTEARAVAGGAAHNIRQDPWSGNYNDYFNHANHDEVWWNFDRIAGDLPSSGNRGLHCRDRPDGICYTGGIAAYVLLVTSGSDIISSEAYFCDWFFTSTRDLRSVCSGVDFPWTRSSVMLHELSHAVFGSDDTVYGCDGSRGLDTNGKKWNADNYSCFGMTNWRQYNC</sequence>
<evidence type="ECO:0000256" key="4">
    <source>
        <dbReference type="ARBA" id="ARBA00022670"/>
    </source>
</evidence>
<dbReference type="Gene3D" id="2.60.40.2970">
    <property type="match status" value="1"/>
</dbReference>
<dbReference type="STRING" id="1884261.A0A5C3QJK8"/>
<feature type="active site" evidence="12">
    <location>
        <position position="312"/>
    </location>
</feature>
<dbReference type="Gene3D" id="3.40.390.10">
    <property type="entry name" value="Collagenase (Catalytic Domain)"/>
    <property type="match status" value="1"/>
</dbReference>
<gene>
    <name evidence="16" type="ORF">BDV98DRAFT_604142</name>
</gene>
<feature type="binding site" evidence="13">
    <location>
        <position position="315"/>
    </location>
    <ligand>
        <name>Zn(2+)</name>
        <dbReference type="ChEBI" id="CHEBI:29105"/>
        <note>catalytic</note>
    </ligand>
</feature>
<comment type="catalytic activity">
    <reaction evidence="1">
        <text>Preferential cleavage of bonds with hydrophobic residues in P1'. Also 3-Asn-|-Gln-4 and 8-Gly-|-Ser-9 bonds in insulin B chain.</text>
        <dbReference type="EC" id="3.4.24.39"/>
    </reaction>
</comment>
<feature type="disulfide bond" evidence="14">
    <location>
        <begin position="256"/>
        <end position="282"/>
    </location>
</feature>
<evidence type="ECO:0000256" key="5">
    <source>
        <dbReference type="ARBA" id="ARBA00022685"/>
    </source>
</evidence>
<dbReference type="InterPro" id="IPR024079">
    <property type="entry name" value="MetalloPept_cat_dom_sf"/>
</dbReference>
<protein>
    <recommendedName>
        <fullName evidence="3">deuterolysin</fullName>
        <ecNumber evidence="3">3.4.24.39</ecNumber>
    </recommendedName>
</protein>
<keyword evidence="6 13" id="KW-0479">Metal-binding</keyword>
<dbReference type="InterPro" id="IPR001384">
    <property type="entry name" value="Peptidase_M35"/>
</dbReference>
<dbReference type="GO" id="GO:0046872">
    <property type="term" value="F:metal ion binding"/>
    <property type="evidence" value="ECO:0007669"/>
    <property type="project" value="UniProtKB-KW"/>
</dbReference>
<feature type="binding site" evidence="13">
    <location>
        <position position="311"/>
    </location>
    <ligand>
        <name>Zn(2+)</name>
        <dbReference type="ChEBI" id="CHEBI:29105"/>
        <note>catalytic</note>
    </ligand>
</feature>
<evidence type="ECO:0000256" key="14">
    <source>
        <dbReference type="PIRSR" id="PIRSR601384-3"/>
    </source>
</evidence>
<accession>A0A5C3QJK8</accession>
<keyword evidence="9 13" id="KW-0862">Zinc</keyword>
<dbReference type="GO" id="GO:0004222">
    <property type="term" value="F:metalloendopeptidase activity"/>
    <property type="evidence" value="ECO:0007669"/>
    <property type="project" value="InterPro"/>
</dbReference>
<keyword evidence="17" id="KW-1185">Reference proteome</keyword>
<evidence type="ECO:0000256" key="8">
    <source>
        <dbReference type="ARBA" id="ARBA00022801"/>
    </source>
</evidence>
<keyword evidence="8" id="KW-0378">Hydrolase</keyword>
<evidence type="ECO:0000256" key="9">
    <source>
        <dbReference type="ARBA" id="ARBA00022833"/>
    </source>
</evidence>
<evidence type="ECO:0000256" key="3">
    <source>
        <dbReference type="ARBA" id="ARBA00012431"/>
    </source>
</evidence>
<keyword evidence="10 16" id="KW-0482">Metalloprotease</keyword>
<evidence type="ECO:0000313" key="17">
    <source>
        <dbReference type="Proteomes" id="UP000305067"/>
    </source>
</evidence>
<keyword evidence="7 15" id="KW-0732">Signal</keyword>
<evidence type="ECO:0000256" key="6">
    <source>
        <dbReference type="ARBA" id="ARBA00022723"/>
    </source>
</evidence>
<reference evidence="16 17" key="1">
    <citation type="journal article" date="2019" name="Nat. Ecol. Evol.">
        <title>Megaphylogeny resolves global patterns of mushroom evolution.</title>
        <authorList>
            <person name="Varga T."/>
            <person name="Krizsan K."/>
            <person name="Foldi C."/>
            <person name="Dima B."/>
            <person name="Sanchez-Garcia M."/>
            <person name="Sanchez-Ramirez S."/>
            <person name="Szollosi G.J."/>
            <person name="Szarkandi J.G."/>
            <person name="Papp V."/>
            <person name="Albert L."/>
            <person name="Andreopoulos W."/>
            <person name="Angelini C."/>
            <person name="Antonin V."/>
            <person name="Barry K.W."/>
            <person name="Bougher N.L."/>
            <person name="Buchanan P."/>
            <person name="Buyck B."/>
            <person name="Bense V."/>
            <person name="Catcheside P."/>
            <person name="Chovatia M."/>
            <person name="Cooper J."/>
            <person name="Damon W."/>
            <person name="Desjardin D."/>
            <person name="Finy P."/>
            <person name="Geml J."/>
            <person name="Haridas S."/>
            <person name="Hughes K."/>
            <person name="Justo A."/>
            <person name="Karasinski D."/>
            <person name="Kautmanova I."/>
            <person name="Kiss B."/>
            <person name="Kocsube S."/>
            <person name="Kotiranta H."/>
            <person name="LaButti K.M."/>
            <person name="Lechner B.E."/>
            <person name="Liimatainen K."/>
            <person name="Lipzen A."/>
            <person name="Lukacs Z."/>
            <person name="Mihaltcheva S."/>
            <person name="Morgado L.N."/>
            <person name="Niskanen T."/>
            <person name="Noordeloos M.E."/>
            <person name="Ohm R.A."/>
            <person name="Ortiz-Santana B."/>
            <person name="Ovrebo C."/>
            <person name="Racz N."/>
            <person name="Riley R."/>
            <person name="Savchenko A."/>
            <person name="Shiryaev A."/>
            <person name="Soop K."/>
            <person name="Spirin V."/>
            <person name="Szebenyi C."/>
            <person name="Tomsovsky M."/>
            <person name="Tulloss R.E."/>
            <person name="Uehling J."/>
            <person name="Grigoriev I.V."/>
            <person name="Vagvolgyi C."/>
            <person name="Papp T."/>
            <person name="Martin F.M."/>
            <person name="Miettinen O."/>
            <person name="Hibbett D.S."/>
            <person name="Nagy L.G."/>
        </authorList>
    </citation>
    <scope>NUCLEOTIDE SEQUENCE [LARGE SCALE GENOMIC DNA]</scope>
    <source>
        <strain evidence="16 17">CBS 309.79</strain>
    </source>
</reference>
<comment type="similarity">
    <text evidence="2">Belongs to the peptidase M35 family.</text>
</comment>
<dbReference type="EC" id="3.4.24.39" evidence="3"/>
<dbReference type="OrthoDB" id="412874at2759"/>
<dbReference type="PANTHER" id="PTHR37016">
    <property type="match status" value="1"/>
</dbReference>
<proteinExistence type="inferred from homology"/>
<feature type="disulfide bond" evidence="14">
    <location>
        <begin position="179"/>
        <end position="248"/>
    </location>
</feature>
<dbReference type="PANTHER" id="PTHR37016:SF3">
    <property type="entry name" value="NEUTRAL PROTEASE 2-RELATED"/>
    <property type="match status" value="1"/>
</dbReference>
<evidence type="ECO:0000256" key="13">
    <source>
        <dbReference type="PIRSR" id="PIRSR601384-2"/>
    </source>
</evidence>
<dbReference type="InterPro" id="IPR050414">
    <property type="entry name" value="Fungal_M35_metalloproteases"/>
</dbReference>
<organism evidence="16 17">
    <name type="scientific">Pterulicium gracile</name>
    <dbReference type="NCBI Taxonomy" id="1884261"/>
    <lineage>
        <taxon>Eukaryota</taxon>
        <taxon>Fungi</taxon>
        <taxon>Dikarya</taxon>
        <taxon>Basidiomycota</taxon>
        <taxon>Agaricomycotina</taxon>
        <taxon>Agaricomycetes</taxon>
        <taxon>Agaricomycetidae</taxon>
        <taxon>Agaricales</taxon>
        <taxon>Pleurotineae</taxon>
        <taxon>Pterulaceae</taxon>
        <taxon>Pterulicium</taxon>
    </lineage>
</organism>
<keyword evidence="11" id="KW-0865">Zymogen</keyword>
<feature type="binding site" evidence="13">
    <location>
        <position position="322"/>
    </location>
    <ligand>
        <name>Zn(2+)</name>
        <dbReference type="ChEBI" id="CHEBI:29105"/>
        <note>catalytic</note>
    </ligand>
</feature>
<evidence type="ECO:0000256" key="7">
    <source>
        <dbReference type="ARBA" id="ARBA00022729"/>
    </source>
</evidence>
<evidence type="ECO:0000256" key="12">
    <source>
        <dbReference type="PIRSR" id="PIRSR601384-1"/>
    </source>
</evidence>
<dbReference type="GO" id="GO:0006508">
    <property type="term" value="P:proteolysis"/>
    <property type="evidence" value="ECO:0007669"/>
    <property type="project" value="UniProtKB-KW"/>
</dbReference>
<dbReference type="AlphaFoldDB" id="A0A5C3QJK8"/>
<evidence type="ECO:0000256" key="1">
    <source>
        <dbReference type="ARBA" id="ARBA00001187"/>
    </source>
</evidence>
<evidence type="ECO:0000256" key="10">
    <source>
        <dbReference type="ARBA" id="ARBA00023049"/>
    </source>
</evidence>